<reference evidence="1 2" key="1">
    <citation type="journal article" date="2019" name="Genome Biol. Evol.">
        <title>Insights into the evolution of the New World diploid cottons (Gossypium, subgenus Houzingenia) based on genome sequencing.</title>
        <authorList>
            <person name="Grover C.E."/>
            <person name="Arick M.A. 2nd"/>
            <person name="Thrash A."/>
            <person name="Conover J.L."/>
            <person name="Sanders W.S."/>
            <person name="Peterson D.G."/>
            <person name="Frelichowski J.E."/>
            <person name="Scheffler J.A."/>
            <person name="Scheffler B.E."/>
            <person name="Wendel J.F."/>
        </authorList>
    </citation>
    <scope>NUCLEOTIDE SEQUENCE [LARGE SCALE GENOMIC DNA]</scope>
    <source>
        <strain evidence="1">57</strain>
        <tissue evidence="1">Leaf</tissue>
    </source>
</reference>
<protein>
    <submittedName>
        <fullName evidence="1">Uncharacterized protein</fullName>
    </submittedName>
</protein>
<dbReference type="Proteomes" id="UP000593573">
    <property type="component" value="Unassembled WGS sequence"/>
</dbReference>
<proteinExistence type="predicted"/>
<comment type="caution">
    <text evidence="1">The sequence shown here is derived from an EMBL/GenBank/DDBJ whole genome shotgun (WGS) entry which is preliminary data.</text>
</comment>
<organism evidence="1 2">
    <name type="scientific">Gossypium klotzschianum</name>
    <dbReference type="NCBI Taxonomy" id="34286"/>
    <lineage>
        <taxon>Eukaryota</taxon>
        <taxon>Viridiplantae</taxon>
        <taxon>Streptophyta</taxon>
        <taxon>Embryophyta</taxon>
        <taxon>Tracheophyta</taxon>
        <taxon>Spermatophyta</taxon>
        <taxon>Magnoliopsida</taxon>
        <taxon>eudicotyledons</taxon>
        <taxon>Gunneridae</taxon>
        <taxon>Pentapetalae</taxon>
        <taxon>rosids</taxon>
        <taxon>malvids</taxon>
        <taxon>Malvales</taxon>
        <taxon>Malvaceae</taxon>
        <taxon>Malvoideae</taxon>
        <taxon>Gossypium</taxon>
    </lineage>
</organism>
<sequence>MVFCTLVTGNCNFHFRYNQHLHWIEGIS</sequence>
<gene>
    <name evidence="1" type="ORF">Goklo_025066</name>
</gene>
<dbReference type="EMBL" id="JABFAB010210846">
    <property type="protein sequence ID" value="MBA0669761.1"/>
    <property type="molecule type" value="Genomic_DNA"/>
</dbReference>
<keyword evidence="2" id="KW-1185">Reference proteome</keyword>
<name>A0A7J8W3U8_9ROSI</name>
<evidence type="ECO:0000313" key="1">
    <source>
        <dbReference type="EMBL" id="MBA0669761.1"/>
    </source>
</evidence>
<evidence type="ECO:0000313" key="2">
    <source>
        <dbReference type="Proteomes" id="UP000593573"/>
    </source>
</evidence>
<accession>A0A7J8W3U8</accession>
<dbReference type="AlphaFoldDB" id="A0A7J8W3U8"/>